<dbReference type="EMBL" id="LN734067">
    <property type="protein sequence ID" value="CEP19778.1"/>
    <property type="molecule type" value="Genomic_DNA"/>
</dbReference>
<accession>A0A0B7NWM8</accession>
<gene>
    <name evidence="1" type="primary">PARPA_14095.1 scaffold 47526</name>
</gene>
<keyword evidence="2" id="KW-1185">Reference proteome</keyword>
<sequence>MKICIPERALDRNTRTRSRAIEDYESSNEENESITHLKTTIAAIKSIVDPEDFQLIIKQQALMVKEMTRLARDISDIKDEIKTIRPALQGSQSTAQAASSNYSVDIVISDEIYRDDMSKLISVSLLVDFYVSFKEANDLLSGLDLGGAKARSCWQLGLWHRN</sequence>
<evidence type="ECO:0000313" key="1">
    <source>
        <dbReference type="EMBL" id="CEP19778.1"/>
    </source>
</evidence>
<dbReference type="AlphaFoldDB" id="A0A0B7NWM8"/>
<evidence type="ECO:0000313" key="2">
    <source>
        <dbReference type="Proteomes" id="UP000054107"/>
    </source>
</evidence>
<reference evidence="1 2" key="1">
    <citation type="submission" date="2014-09" db="EMBL/GenBank/DDBJ databases">
        <authorList>
            <person name="Ellenberger Sabrina"/>
        </authorList>
    </citation>
    <scope>NUCLEOTIDE SEQUENCE [LARGE SCALE GENOMIC DNA]</scope>
    <source>
        <strain evidence="1 2">CBS 412.66</strain>
    </source>
</reference>
<organism evidence="1 2">
    <name type="scientific">Parasitella parasitica</name>
    <dbReference type="NCBI Taxonomy" id="35722"/>
    <lineage>
        <taxon>Eukaryota</taxon>
        <taxon>Fungi</taxon>
        <taxon>Fungi incertae sedis</taxon>
        <taxon>Mucoromycota</taxon>
        <taxon>Mucoromycotina</taxon>
        <taxon>Mucoromycetes</taxon>
        <taxon>Mucorales</taxon>
        <taxon>Mucorineae</taxon>
        <taxon>Mucoraceae</taxon>
        <taxon>Parasitella</taxon>
    </lineage>
</organism>
<proteinExistence type="predicted"/>
<protein>
    <submittedName>
        <fullName evidence="1">Uncharacterized protein</fullName>
    </submittedName>
</protein>
<dbReference type="Proteomes" id="UP000054107">
    <property type="component" value="Unassembled WGS sequence"/>
</dbReference>
<name>A0A0B7NWM8_9FUNG</name>